<dbReference type="InterPro" id="IPR007064">
    <property type="entry name" value="Nmd3_N"/>
</dbReference>
<keyword evidence="1" id="KW-0653">Protein transport</keyword>
<dbReference type="OrthoDB" id="203821at2759"/>
<dbReference type="InParanoid" id="A0A2G5F2D4"/>
<proteinExistence type="inferred from homology"/>
<keyword evidence="5" id="KW-1185">Reference proteome</keyword>
<organism evidence="4 5">
    <name type="scientific">Aquilegia coerulea</name>
    <name type="common">Rocky mountain columbine</name>
    <dbReference type="NCBI Taxonomy" id="218851"/>
    <lineage>
        <taxon>Eukaryota</taxon>
        <taxon>Viridiplantae</taxon>
        <taxon>Streptophyta</taxon>
        <taxon>Embryophyta</taxon>
        <taxon>Tracheophyta</taxon>
        <taxon>Spermatophyta</taxon>
        <taxon>Magnoliopsida</taxon>
        <taxon>Ranunculales</taxon>
        <taxon>Ranunculaceae</taxon>
        <taxon>Thalictroideae</taxon>
        <taxon>Aquilegia</taxon>
    </lineage>
</organism>
<evidence type="ECO:0000256" key="1">
    <source>
        <dbReference type="RuleBase" id="RU364108"/>
    </source>
</evidence>
<dbReference type="AlphaFoldDB" id="A0A2G5F2D4"/>
<keyword evidence="1" id="KW-0963">Cytoplasm</keyword>
<dbReference type="PANTHER" id="PTHR12746">
    <property type="entry name" value="NONSENSE-MEDIATED MRNA DECAY PROTEIN 3"/>
    <property type="match status" value="1"/>
</dbReference>
<dbReference type="EMBL" id="KZ305019">
    <property type="protein sequence ID" value="PIA62151.1"/>
    <property type="molecule type" value="Genomic_DNA"/>
</dbReference>
<evidence type="ECO:0000313" key="4">
    <source>
        <dbReference type="EMBL" id="PIA62151.1"/>
    </source>
</evidence>
<dbReference type="InterPro" id="IPR039768">
    <property type="entry name" value="Nmd3"/>
</dbReference>
<dbReference type="GO" id="GO:0005634">
    <property type="term" value="C:nucleus"/>
    <property type="evidence" value="ECO:0007669"/>
    <property type="project" value="UniProtKB-SubCell"/>
</dbReference>
<comment type="similarity">
    <text evidence="1">Belongs to the NMD3 family.</text>
</comment>
<feature type="domain" description="Nmd3 N-terminal" evidence="3">
    <location>
        <begin position="120"/>
        <end position="223"/>
    </location>
</feature>
<name>A0A2G5F2D4_AQUCA</name>
<keyword evidence="1" id="KW-0813">Transport</keyword>
<comment type="function">
    <text evidence="1">Acts as an adapter for the XPO1/CRM1-mediated export of the 60S ribosomal subunit.</text>
</comment>
<dbReference type="STRING" id="218851.A0A2G5F2D4"/>
<comment type="subcellular location">
    <subcellularLocation>
        <location evidence="1">Cytoplasm</location>
    </subcellularLocation>
    <subcellularLocation>
        <location evidence="1">Nucleus</location>
    </subcellularLocation>
</comment>
<dbReference type="Pfam" id="PF04981">
    <property type="entry name" value="NMD3"/>
    <property type="match status" value="1"/>
</dbReference>
<dbReference type="Proteomes" id="UP000230069">
    <property type="component" value="Unassembled WGS sequence"/>
</dbReference>
<keyword evidence="1" id="KW-0539">Nucleus</keyword>
<accession>A0A2G5F2D4</accession>
<dbReference type="GO" id="GO:0015031">
    <property type="term" value="P:protein transport"/>
    <property type="evidence" value="ECO:0007669"/>
    <property type="project" value="UniProtKB-KW"/>
</dbReference>
<protein>
    <recommendedName>
        <fullName evidence="1">60S ribosomal export protein NMD3</fullName>
    </recommendedName>
</protein>
<feature type="compositionally biased region" description="Basic and acidic residues" evidence="2">
    <location>
        <begin position="50"/>
        <end position="63"/>
    </location>
</feature>
<dbReference type="PANTHER" id="PTHR12746:SF2">
    <property type="entry name" value="60S RIBOSOMAL EXPORT PROTEIN NMD3"/>
    <property type="match status" value="1"/>
</dbReference>
<dbReference type="GO" id="GO:0000055">
    <property type="term" value="P:ribosomal large subunit export from nucleus"/>
    <property type="evidence" value="ECO:0007669"/>
    <property type="project" value="TreeGrafter"/>
</dbReference>
<feature type="region of interest" description="Disordered" evidence="2">
    <location>
        <begin position="37"/>
        <end position="76"/>
    </location>
</feature>
<evidence type="ECO:0000313" key="5">
    <source>
        <dbReference type="Proteomes" id="UP000230069"/>
    </source>
</evidence>
<feature type="compositionally biased region" description="Acidic residues" evidence="2">
    <location>
        <begin position="64"/>
        <end position="74"/>
    </location>
</feature>
<reference evidence="4 5" key="1">
    <citation type="submission" date="2017-09" db="EMBL/GenBank/DDBJ databases">
        <title>WGS assembly of Aquilegia coerulea Goldsmith.</title>
        <authorList>
            <person name="Hodges S."/>
            <person name="Kramer E."/>
            <person name="Nordborg M."/>
            <person name="Tomkins J."/>
            <person name="Borevitz J."/>
            <person name="Derieg N."/>
            <person name="Yan J."/>
            <person name="Mihaltcheva S."/>
            <person name="Hayes R.D."/>
            <person name="Rokhsar D."/>
        </authorList>
    </citation>
    <scope>NUCLEOTIDE SEQUENCE [LARGE SCALE GENOMIC DNA]</scope>
    <source>
        <strain evidence="5">cv. Goldsmith</strain>
    </source>
</reference>
<dbReference type="GO" id="GO:0005737">
    <property type="term" value="C:cytoplasm"/>
    <property type="evidence" value="ECO:0007669"/>
    <property type="project" value="UniProtKB-SubCell"/>
</dbReference>
<evidence type="ECO:0000256" key="2">
    <source>
        <dbReference type="SAM" id="MobiDB-lite"/>
    </source>
</evidence>
<dbReference type="GO" id="GO:0043023">
    <property type="term" value="F:ribosomal large subunit binding"/>
    <property type="evidence" value="ECO:0007669"/>
    <property type="project" value="InterPro"/>
</dbReference>
<evidence type="ECO:0000259" key="3">
    <source>
        <dbReference type="Pfam" id="PF04981"/>
    </source>
</evidence>
<sequence>MEEKKAVIEDPAHGFVDKLAKETENLSVSDGLEIEFAGSVDKKKQPGKTDFPKDENGGKKQDIDDQIGEDEEGEGVVQQQPRYAMEESSLMFGQVLPIRKHLKDLISEVRLSEVRLQLDNITESLQKHAIIVHCHKCDCYLNPPKTWTKARFGSKELLIICVRALKNLNKVQLVHAEFVEMEPHLNNIKVKLTVRKEATEKVTLEQACILKYVVQDDLCESCSS</sequence>
<gene>
    <name evidence="4" type="ORF">AQUCO_00200271v1</name>
</gene>